<keyword evidence="2" id="KW-1185">Reference proteome</keyword>
<accession>A0AA88JEU7</accession>
<proteinExistence type="predicted"/>
<gene>
    <name evidence="1" type="ORF">TIFTF001_055173</name>
</gene>
<evidence type="ECO:0000313" key="1">
    <source>
        <dbReference type="EMBL" id="GMN71659.1"/>
    </source>
</evidence>
<reference evidence="1" key="1">
    <citation type="submission" date="2023-07" db="EMBL/GenBank/DDBJ databases">
        <title>draft genome sequence of fig (Ficus carica).</title>
        <authorList>
            <person name="Takahashi T."/>
            <person name="Nishimura K."/>
        </authorList>
    </citation>
    <scope>NUCLEOTIDE SEQUENCE</scope>
</reference>
<dbReference type="EMBL" id="BTGU01016582">
    <property type="protein sequence ID" value="GMN71659.1"/>
    <property type="molecule type" value="Genomic_DNA"/>
</dbReference>
<name>A0AA88JEU7_FICCA</name>
<evidence type="ECO:0000313" key="2">
    <source>
        <dbReference type="Proteomes" id="UP001187192"/>
    </source>
</evidence>
<dbReference type="Proteomes" id="UP001187192">
    <property type="component" value="Unassembled WGS sequence"/>
</dbReference>
<comment type="caution">
    <text evidence="1">The sequence shown here is derived from an EMBL/GenBank/DDBJ whole genome shotgun (WGS) entry which is preliminary data.</text>
</comment>
<sequence length="12" mass="1221">MISAGIESEGPM</sequence>
<organism evidence="1 2">
    <name type="scientific">Ficus carica</name>
    <name type="common">Common fig</name>
    <dbReference type="NCBI Taxonomy" id="3494"/>
    <lineage>
        <taxon>Eukaryota</taxon>
        <taxon>Viridiplantae</taxon>
        <taxon>Streptophyta</taxon>
        <taxon>Embryophyta</taxon>
        <taxon>Tracheophyta</taxon>
        <taxon>Spermatophyta</taxon>
        <taxon>Magnoliopsida</taxon>
        <taxon>eudicotyledons</taxon>
        <taxon>Gunneridae</taxon>
        <taxon>Pentapetalae</taxon>
        <taxon>rosids</taxon>
        <taxon>fabids</taxon>
        <taxon>Rosales</taxon>
        <taxon>Moraceae</taxon>
        <taxon>Ficeae</taxon>
        <taxon>Ficus</taxon>
    </lineage>
</organism>
<protein>
    <submittedName>
        <fullName evidence="1">Uncharacterized protein</fullName>
    </submittedName>
</protein>